<dbReference type="EMBL" id="BAABHJ010000012">
    <property type="protein sequence ID" value="GAA4610416.1"/>
    <property type="molecule type" value="Genomic_DNA"/>
</dbReference>
<dbReference type="PANTHER" id="PTHR35526">
    <property type="entry name" value="ANTI-SIGMA-F FACTOR RSBW-RELATED"/>
    <property type="match status" value="1"/>
</dbReference>
<dbReference type="Proteomes" id="UP001500212">
    <property type="component" value="Unassembled WGS sequence"/>
</dbReference>
<keyword evidence="2" id="KW-1185">Reference proteome</keyword>
<dbReference type="CDD" id="cd16936">
    <property type="entry name" value="HATPase_RsbW-like"/>
    <property type="match status" value="1"/>
</dbReference>
<dbReference type="RefSeq" id="WP_345356947.1">
    <property type="nucleotide sequence ID" value="NZ_BAABHJ010000012.1"/>
</dbReference>
<dbReference type="InterPro" id="IPR036890">
    <property type="entry name" value="HATPase_C_sf"/>
</dbReference>
<protein>
    <recommendedName>
        <fullName evidence="3">ATP-binding protein</fullName>
    </recommendedName>
</protein>
<evidence type="ECO:0000313" key="2">
    <source>
        <dbReference type="Proteomes" id="UP001500212"/>
    </source>
</evidence>
<organism evidence="1 2">
    <name type="scientific">Actinoallomurus liliacearum</name>
    <dbReference type="NCBI Taxonomy" id="1080073"/>
    <lineage>
        <taxon>Bacteria</taxon>
        <taxon>Bacillati</taxon>
        <taxon>Actinomycetota</taxon>
        <taxon>Actinomycetes</taxon>
        <taxon>Streptosporangiales</taxon>
        <taxon>Thermomonosporaceae</taxon>
        <taxon>Actinoallomurus</taxon>
    </lineage>
</organism>
<evidence type="ECO:0008006" key="3">
    <source>
        <dbReference type="Google" id="ProtNLM"/>
    </source>
</evidence>
<comment type="caution">
    <text evidence="1">The sequence shown here is derived from an EMBL/GenBank/DDBJ whole genome shotgun (WGS) entry which is preliminary data.</text>
</comment>
<dbReference type="InterPro" id="IPR050267">
    <property type="entry name" value="Anti-sigma-factor_SerPK"/>
</dbReference>
<dbReference type="PANTHER" id="PTHR35526:SF3">
    <property type="entry name" value="ANTI-SIGMA-F FACTOR RSBW"/>
    <property type="match status" value="1"/>
</dbReference>
<evidence type="ECO:0000313" key="1">
    <source>
        <dbReference type="EMBL" id="GAA4610416.1"/>
    </source>
</evidence>
<accession>A0ABP8TK98</accession>
<proteinExistence type="predicted"/>
<name>A0ABP8TK98_9ACTN</name>
<gene>
    <name evidence="1" type="ORF">GCM10023195_42740</name>
</gene>
<reference evidence="2" key="1">
    <citation type="journal article" date="2019" name="Int. J. Syst. Evol. Microbiol.">
        <title>The Global Catalogue of Microorganisms (GCM) 10K type strain sequencing project: providing services to taxonomists for standard genome sequencing and annotation.</title>
        <authorList>
            <consortium name="The Broad Institute Genomics Platform"/>
            <consortium name="The Broad Institute Genome Sequencing Center for Infectious Disease"/>
            <person name="Wu L."/>
            <person name="Ma J."/>
        </authorList>
    </citation>
    <scope>NUCLEOTIDE SEQUENCE [LARGE SCALE GENOMIC DNA]</scope>
    <source>
        <strain evidence="2">JCM 17938</strain>
    </source>
</reference>
<dbReference type="Gene3D" id="3.30.565.10">
    <property type="entry name" value="Histidine kinase-like ATPase, C-terminal domain"/>
    <property type="match status" value="1"/>
</dbReference>
<sequence length="140" mass="15728">MVTTSPDEWVPPPRLTLELHACAENVYLVRNLVDQAADSWSLSQEVRHLGRLILTELTTNACRLYPGKVIHTWVATPRYGVGEVGVWDPDRVNLPRIIAVDEVAETGRGLFIINELTGGRLGWYPSRERPGKVVWARFGP</sequence>